<feature type="transmembrane region" description="Helical" evidence="7">
    <location>
        <begin position="12"/>
        <end position="30"/>
    </location>
</feature>
<protein>
    <submittedName>
        <fullName evidence="9">ABC-type nitrate/sulfonate/bicarbonate transport system permease component</fullName>
    </submittedName>
</protein>
<comment type="similarity">
    <text evidence="7">Belongs to the binding-protein-dependent transport system permease family.</text>
</comment>
<dbReference type="Proteomes" id="UP001229651">
    <property type="component" value="Unassembled WGS sequence"/>
</dbReference>
<reference evidence="9 10" key="1">
    <citation type="submission" date="2023-07" db="EMBL/GenBank/DDBJ databases">
        <title>Sequencing the genomes of 1000 actinobacteria strains.</title>
        <authorList>
            <person name="Klenk H.-P."/>
        </authorList>
    </citation>
    <scope>NUCLEOTIDE SEQUENCE [LARGE SCALE GENOMIC DNA]</scope>
    <source>
        <strain evidence="9 10">DSM 45805</strain>
    </source>
</reference>
<accession>A0ABU0F5J4</accession>
<dbReference type="PANTHER" id="PTHR30151">
    <property type="entry name" value="ALKANE SULFONATE ABC TRANSPORTER-RELATED, MEMBRANE SUBUNIT"/>
    <property type="match status" value="1"/>
</dbReference>
<proteinExistence type="inferred from homology"/>
<feature type="transmembrane region" description="Helical" evidence="7">
    <location>
        <begin position="191"/>
        <end position="213"/>
    </location>
</feature>
<evidence type="ECO:0000313" key="10">
    <source>
        <dbReference type="Proteomes" id="UP001229651"/>
    </source>
</evidence>
<name>A0ABU0F5J4_9PSEU</name>
<dbReference type="InterPro" id="IPR000515">
    <property type="entry name" value="MetI-like"/>
</dbReference>
<evidence type="ECO:0000256" key="5">
    <source>
        <dbReference type="ARBA" id="ARBA00022989"/>
    </source>
</evidence>
<dbReference type="PANTHER" id="PTHR30151:SF16">
    <property type="entry name" value="ABC TRANSPORTER PERMEASE PROTEIN"/>
    <property type="match status" value="1"/>
</dbReference>
<feature type="transmembrane region" description="Helical" evidence="7">
    <location>
        <begin position="102"/>
        <end position="122"/>
    </location>
</feature>
<evidence type="ECO:0000256" key="6">
    <source>
        <dbReference type="ARBA" id="ARBA00023136"/>
    </source>
</evidence>
<organism evidence="9 10">
    <name type="scientific">Amycolatopsis thermophila</name>
    <dbReference type="NCBI Taxonomy" id="206084"/>
    <lineage>
        <taxon>Bacteria</taxon>
        <taxon>Bacillati</taxon>
        <taxon>Actinomycetota</taxon>
        <taxon>Actinomycetes</taxon>
        <taxon>Pseudonocardiales</taxon>
        <taxon>Pseudonocardiaceae</taxon>
        <taxon>Amycolatopsis</taxon>
    </lineage>
</organism>
<feature type="transmembrane region" description="Helical" evidence="7">
    <location>
        <begin position="225"/>
        <end position="245"/>
    </location>
</feature>
<comment type="subcellular location">
    <subcellularLocation>
        <location evidence="1 7">Cell membrane</location>
        <topology evidence="1 7">Multi-pass membrane protein</topology>
    </subcellularLocation>
</comment>
<evidence type="ECO:0000313" key="9">
    <source>
        <dbReference type="EMBL" id="MDQ0382859.1"/>
    </source>
</evidence>
<gene>
    <name evidence="9" type="ORF">FB470_006853</name>
</gene>
<evidence type="ECO:0000256" key="3">
    <source>
        <dbReference type="ARBA" id="ARBA00022475"/>
    </source>
</evidence>
<keyword evidence="3" id="KW-1003">Cell membrane</keyword>
<keyword evidence="5 7" id="KW-1133">Transmembrane helix</keyword>
<keyword evidence="2 7" id="KW-0813">Transport</keyword>
<dbReference type="EMBL" id="JAUSUT010000001">
    <property type="protein sequence ID" value="MDQ0382859.1"/>
    <property type="molecule type" value="Genomic_DNA"/>
</dbReference>
<feature type="domain" description="ABC transmembrane type-1" evidence="8">
    <location>
        <begin position="62"/>
        <end position="246"/>
    </location>
</feature>
<dbReference type="Gene3D" id="1.10.3720.10">
    <property type="entry name" value="MetI-like"/>
    <property type="match status" value="1"/>
</dbReference>
<feature type="transmembrane region" description="Helical" evidence="7">
    <location>
        <begin position="128"/>
        <end position="147"/>
    </location>
</feature>
<dbReference type="InterPro" id="IPR035906">
    <property type="entry name" value="MetI-like_sf"/>
</dbReference>
<keyword evidence="4 7" id="KW-0812">Transmembrane</keyword>
<keyword evidence="10" id="KW-1185">Reference proteome</keyword>
<comment type="caution">
    <text evidence="9">The sequence shown here is derived from an EMBL/GenBank/DDBJ whole genome shotgun (WGS) entry which is preliminary data.</text>
</comment>
<dbReference type="SUPFAM" id="SSF161098">
    <property type="entry name" value="MetI-like"/>
    <property type="match status" value="1"/>
</dbReference>
<evidence type="ECO:0000259" key="8">
    <source>
        <dbReference type="PROSITE" id="PS50928"/>
    </source>
</evidence>
<evidence type="ECO:0000256" key="2">
    <source>
        <dbReference type="ARBA" id="ARBA00022448"/>
    </source>
</evidence>
<evidence type="ECO:0000256" key="4">
    <source>
        <dbReference type="ARBA" id="ARBA00022692"/>
    </source>
</evidence>
<dbReference type="RefSeq" id="WP_306998402.1">
    <property type="nucleotide sequence ID" value="NZ_JAUSUT010000001.1"/>
</dbReference>
<evidence type="ECO:0000256" key="7">
    <source>
        <dbReference type="RuleBase" id="RU363032"/>
    </source>
</evidence>
<dbReference type="CDD" id="cd06261">
    <property type="entry name" value="TM_PBP2"/>
    <property type="match status" value="1"/>
</dbReference>
<keyword evidence="6 7" id="KW-0472">Membrane</keyword>
<evidence type="ECO:0000256" key="1">
    <source>
        <dbReference type="ARBA" id="ARBA00004651"/>
    </source>
</evidence>
<sequence length="263" mass="28982">MSRSRIARLGRLVAWEFTLPVVLVLAWWWSSQNTTSYFFPPLATTLARFHEVWLFDRFASDFLPSLGNLLGGYLVAVLAGVSLGVLLGLTRWVREAVNPVLQFLRALPAVALLPLAIGLLGIGSSMKVAVIFFGALWPILLNTIDGVRGIDPTVWDVARSYRISWRHRIAHIVLPGAAPQIFVGLRASLSVAVILLLASELYGSSSGVGHFILQAQRQFAMGDMWAGMVLLGILGYLLNLALQLVDRKVLAWRHALTRKDTSE</sequence>
<feature type="transmembrane region" description="Helical" evidence="7">
    <location>
        <begin position="70"/>
        <end position="90"/>
    </location>
</feature>
<dbReference type="PROSITE" id="PS50928">
    <property type="entry name" value="ABC_TM1"/>
    <property type="match status" value="1"/>
</dbReference>
<dbReference type="Pfam" id="PF00528">
    <property type="entry name" value="BPD_transp_1"/>
    <property type="match status" value="1"/>
</dbReference>